<evidence type="ECO:0000256" key="3">
    <source>
        <dbReference type="ARBA" id="ARBA00022448"/>
    </source>
</evidence>
<feature type="transmembrane region" description="Helical" evidence="7">
    <location>
        <begin position="52"/>
        <end position="72"/>
    </location>
</feature>
<dbReference type="InterPro" id="IPR020846">
    <property type="entry name" value="MFS_dom"/>
</dbReference>
<evidence type="ECO:0000256" key="2">
    <source>
        <dbReference type="ARBA" id="ARBA00008335"/>
    </source>
</evidence>
<dbReference type="PANTHER" id="PTHR23514:SF3">
    <property type="entry name" value="BYPASS OF STOP CODON PROTEIN 6"/>
    <property type="match status" value="1"/>
</dbReference>
<dbReference type="InterPro" id="IPR051788">
    <property type="entry name" value="MFS_Transporter"/>
</dbReference>
<evidence type="ECO:0000313" key="9">
    <source>
        <dbReference type="EMBL" id="WAJ69301.1"/>
    </source>
</evidence>
<feature type="transmembrane region" description="Helical" evidence="7">
    <location>
        <begin position="12"/>
        <end position="32"/>
    </location>
</feature>
<feature type="transmembrane region" description="Helical" evidence="7">
    <location>
        <begin position="138"/>
        <end position="157"/>
    </location>
</feature>
<keyword evidence="6 7" id="KW-0472">Membrane</keyword>
<comment type="similarity">
    <text evidence="2">Belongs to the major facilitator superfamily.</text>
</comment>
<evidence type="ECO:0000259" key="8">
    <source>
        <dbReference type="PROSITE" id="PS50850"/>
    </source>
</evidence>
<feature type="transmembrane region" description="Helical" evidence="7">
    <location>
        <begin position="241"/>
        <end position="258"/>
    </location>
</feature>
<accession>A0ABY7AKW9</accession>
<dbReference type="PROSITE" id="PS50850">
    <property type="entry name" value="MFS"/>
    <property type="match status" value="1"/>
</dbReference>
<dbReference type="Proteomes" id="UP001163726">
    <property type="component" value="Chromosome"/>
</dbReference>
<keyword evidence="5 7" id="KW-1133">Transmembrane helix</keyword>
<feature type="transmembrane region" description="Helical" evidence="7">
    <location>
        <begin position="292"/>
        <end position="315"/>
    </location>
</feature>
<evidence type="ECO:0000256" key="7">
    <source>
        <dbReference type="SAM" id="Phobius"/>
    </source>
</evidence>
<name>A0ABY7AKW9_9ALTE</name>
<sequence length="413" mass="44658">MNNTNINQSRIFLACCVALIVTAMTFAIRAGILGQLSDEFNLSDTQLGWINAMAFLGFPVAMMFGGLLYNLIGAKKLMFLAFFCHLIGLVLTIMADGFILLLLSSFFVGFANGSVEAGANPLIAEIYKNNKTAMLNRFHVWFPGGIVIGAITSNFMTGLDLSWHAQIAIMILPTIIYGWLMFGQAFPKDDEVETSTSANIKALISPLFIFMMFCMTLTAITEFGPQQWIDRILGSTDANPMLILAMTTGVMAVGRYFAGPLVHRLNPVGVLLMSSVVATFGIYLLSIANGGLIYLAAIVFALGVTYFWPTMIGFISEYTPKTGALGMSLMGGAGMFSVSMWNPVIGNWIDAGRQAAEKTGLTGAEAEVVAGQVTLGHLVYFPLVLIVCFTGLYFMTRGTRNKDNQTSNAAESV</sequence>
<dbReference type="InterPro" id="IPR036259">
    <property type="entry name" value="MFS_trans_sf"/>
</dbReference>
<dbReference type="RefSeq" id="WP_268073498.1">
    <property type="nucleotide sequence ID" value="NZ_CP109965.1"/>
</dbReference>
<organism evidence="9 10">
    <name type="scientific">Catenovulum adriaticum</name>
    <dbReference type="NCBI Taxonomy" id="2984846"/>
    <lineage>
        <taxon>Bacteria</taxon>
        <taxon>Pseudomonadati</taxon>
        <taxon>Pseudomonadota</taxon>
        <taxon>Gammaproteobacteria</taxon>
        <taxon>Alteromonadales</taxon>
        <taxon>Alteromonadaceae</taxon>
        <taxon>Catenovulum</taxon>
    </lineage>
</organism>
<proteinExistence type="inferred from homology"/>
<feature type="transmembrane region" description="Helical" evidence="7">
    <location>
        <begin position="265"/>
        <end position="286"/>
    </location>
</feature>
<dbReference type="InterPro" id="IPR011701">
    <property type="entry name" value="MFS"/>
</dbReference>
<evidence type="ECO:0000256" key="1">
    <source>
        <dbReference type="ARBA" id="ARBA00004127"/>
    </source>
</evidence>
<feature type="transmembrane region" description="Helical" evidence="7">
    <location>
        <begin position="163"/>
        <end position="182"/>
    </location>
</feature>
<feature type="transmembrane region" description="Helical" evidence="7">
    <location>
        <begin position="106"/>
        <end position="126"/>
    </location>
</feature>
<dbReference type="EMBL" id="CP109965">
    <property type="protein sequence ID" value="WAJ69301.1"/>
    <property type="molecule type" value="Genomic_DNA"/>
</dbReference>
<keyword evidence="3" id="KW-0813">Transport</keyword>
<evidence type="ECO:0000256" key="6">
    <source>
        <dbReference type="ARBA" id="ARBA00023136"/>
    </source>
</evidence>
<dbReference type="Gene3D" id="1.20.1250.20">
    <property type="entry name" value="MFS general substrate transporter like domains"/>
    <property type="match status" value="2"/>
</dbReference>
<feature type="transmembrane region" description="Helical" evidence="7">
    <location>
        <begin position="378"/>
        <end position="395"/>
    </location>
</feature>
<keyword evidence="4 7" id="KW-0812">Transmembrane</keyword>
<evidence type="ECO:0000313" key="10">
    <source>
        <dbReference type="Proteomes" id="UP001163726"/>
    </source>
</evidence>
<feature type="transmembrane region" description="Helical" evidence="7">
    <location>
        <begin position="322"/>
        <end position="341"/>
    </location>
</feature>
<gene>
    <name evidence="9" type="ORF">OLW01_08885</name>
</gene>
<feature type="domain" description="Major facilitator superfamily (MFS) profile" evidence="8">
    <location>
        <begin position="11"/>
        <end position="400"/>
    </location>
</feature>
<comment type="subcellular location">
    <subcellularLocation>
        <location evidence="1">Endomembrane system</location>
        <topology evidence="1">Multi-pass membrane protein</topology>
    </subcellularLocation>
</comment>
<protein>
    <submittedName>
        <fullName evidence="9">MFS transporter</fullName>
    </submittedName>
</protein>
<dbReference type="Pfam" id="PF07690">
    <property type="entry name" value="MFS_1"/>
    <property type="match status" value="1"/>
</dbReference>
<feature type="transmembrane region" description="Helical" evidence="7">
    <location>
        <begin position="79"/>
        <end position="100"/>
    </location>
</feature>
<feature type="transmembrane region" description="Helical" evidence="7">
    <location>
        <begin position="203"/>
        <end position="221"/>
    </location>
</feature>
<reference evidence="9" key="1">
    <citation type="submission" date="2022-10" db="EMBL/GenBank/DDBJ databases">
        <title>Catenovulum adriacola sp. nov. isolated in the Harbour of Susak.</title>
        <authorList>
            <person name="Schoch T."/>
            <person name="Reich S.J."/>
            <person name="Stoeferle S."/>
            <person name="Flaiz M."/>
            <person name="Kazda M."/>
            <person name="Riedel C.U."/>
            <person name="Duerre P."/>
        </authorList>
    </citation>
    <scope>NUCLEOTIDE SEQUENCE</scope>
    <source>
        <strain evidence="9">TS8</strain>
    </source>
</reference>
<dbReference type="SUPFAM" id="SSF103473">
    <property type="entry name" value="MFS general substrate transporter"/>
    <property type="match status" value="1"/>
</dbReference>
<evidence type="ECO:0000256" key="5">
    <source>
        <dbReference type="ARBA" id="ARBA00022989"/>
    </source>
</evidence>
<keyword evidence="10" id="KW-1185">Reference proteome</keyword>
<dbReference type="PANTHER" id="PTHR23514">
    <property type="entry name" value="BYPASS OF STOP CODON PROTEIN 6"/>
    <property type="match status" value="1"/>
</dbReference>
<evidence type="ECO:0000256" key="4">
    <source>
        <dbReference type="ARBA" id="ARBA00022692"/>
    </source>
</evidence>